<keyword evidence="8" id="KW-0339">Growth factor</keyword>
<dbReference type="GO" id="GO:1900017">
    <property type="term" value="P:positive regulation of cytokine production involved in inflammatory response"/>
    <property type="evidence" value="ECO:0007669"/>
    <property type="project" value="Ensembl"/>
</dbReference>
<dbReference type="InterPro" id="IPR003574">
    <property type="entry name" value="IL-6-like"/>
</dbReference>
<keyword evidence="13" id="KW-1185">Reference proteome</keyword>
<dbReference type="Gene3D" id="1.20.1250.10">
    <property type="match status" value="1"/>
</dbReference>
<dbReference type="GO" id="GO:0042802">
    <property type="term" value="F:identical protein binding"/>
    <property type="evidence" value="ECO:0007669"/>
    <property type="project" value="Ensembl"/>
</dbReference>
<dbReference type="GO" id="GO:1902895">
    <property type="term" value="P:positive regulation of miRNA transcription"/>
    <property type="evidence" value="ECO:0007669"/>
    <property type="project" value="Ensembl"/>
</dbReference>
<dbReference type="GO" id="GO:0070301">
    <property type="term" value="P:cellular response to hydrogen peroxide"/>
    <property type="evidence" value="ECO:0007669"/>
    <property type="project" value="Ensembl"/>
</dbReference>
<dbReference type="GO" id="GO:0070092">
    <property type="term" value="P:regulation of glucagon secretion"/>
    <property type="evidence" value="ECO:0007669"/>
    <property type="project" value="Ensembl"/>
</dbReference>
<dbReference type="GO" id="GO:0032966">
    <property type="term" value="P:negative regulation of collagen biosynthetic process"/>
    <property type="evidence" value="ECO:0007669"/>
    <property type="project" value="Ensembl"/>
</dbReference>
<gene>
    <name evidence="12 14" type="primary">IL6</name>
</gene>
<dbReference type="GO" id="GO:0042593">
    <property type="term" value="P:glucose homeostasis"/>
    <property type="evidence" value="ECO:0007669"/>
    <property type="project" value="Ensembl"/>
</dbReference>
<reference evidence="13" key="1">
    <citation type="journal article" date="2007" name="Science">
        <title>Evolutionary and biomedical insights from the rhesus macaque genome.</title>
        <authorList>
            <person name="Gibbs R.A."/>
            <person name="Rogers J."/>
            <person name="Katze M.G."/>
            <person name="Bumgarner R."/>
            <person name="Weinstock G.M."/>
            <person name="Mardis E.R."/>
            <person name="Remington K.A."/>
            <person name="Strausberg R.L."/>
            <person name="Venter J.C."/>
            <person name="Wilson R.K."/>
            <person name="Batzer M.A."/>
            <person name="Bustamante C.D."/>
            <person name="Eichler E.E."/>
            <person name="Hahn M.W."/>
            <person name="Hardison R.C."/>
            <person name="Makova K.D."/>
            <person name="Miller W."/>
            <person name="Milosavljevic A."/>
            <person name="Palermo R.E."/>
            <person name="Siepel A."/>
            <person name="Sikela J.M."/>
            <person name="Attaway T."/>
            <person name="Bell S."/>
            <person name="Bernard K.E."/>
            <person name="Buhay C.J."/>
            <person name="Chandrabose M.N."/>
            <person name="Dao M."/>
            <person name="Davis C."/>
            <person name="Delehaunty K.D."/>
            <person name="Ding Y."/>
            <person name="Dinh H.H."/>
            <person name="Dugan-Rocha S."/>
            <person name="Fulton L.A."/>
            <person name="Gabisi R.A."/>
            <person name="Garner T.T."/>
            <person name="Godfrey J."/>
            <person name="Hawes A.C."/>
            <person name="Hernandez J."/>
            <person name="Hines S."/>
            <person name="Holder M."/>
            <person name="Hume J."/>
            <person name="Jhangiani S.N."/>
            <person name="Joshi V."/>
            <person name="Khan Z.M."/>
            <person name="Kirkness E.F."/>
            <person name="Cree A."/>
            <person name="Fowler R.G."/>
            <person name="Lee S."/>
            <person name="Lewis L.R."/>
            <person name="Li Z."/>
            <person name="Liu Y.-S."/>
            <person name="Moore S.M."/>
            <person name="Muzny D."/>
            <person name="Nazareth L.V."/>
            <person name="Ngo D.N."/>
            <person name="Okwuonu G.O."/>
            <person name="Pai G."/>
            <person name="Parker D."/>
            <person name="Paul H.A."/>
            <person name="Pfannkoch C."/>
            <person name="Pohl C.S."/>
            <person name="Rogers Y.-H.C."/>
            <person name="Ruiz S.J."/>
            <person name="Sabo A."/>
            <person name="Santibanez J."/>
            <person name="Schneider B.W."/>
            <person name="Smith S.M."/>
            <person name="Sodergren E."/>
            <person name="Svatek A.F."/>
            <person name="Utterback T.R."/>
            <person name="Vattathil S."/>
            <person name="Warren W."/>
            <person name="White C.S."/>
            <person name="Chinwalla A.T."/>
            <person name="Feng Y."/>
            <person name="Halpern A.L."/>
            <person name="Hillier L.W."/>
            <person name="Huang X."/>
            <person name="Minx P."/>
            <person name="Nelson J.O."/>
            <person name="Pepin K.H."/>
            <person name="Qin X."/>
            <person name="Sutton G.G."/>
            <person name="Venter E."/>
            <person name="Walenz B.P."/>
            <person name="Wallis J.W."/>
            <person name="Worley K.C."/>
            <person name="Yang S.-P."/>
            <person name="Jones S.M."/>
            <person name="Marra M.A."/>
            <person name="Rocchi M."/>
            <person name="Schein J.E."/>
            <person name="Baertsch R."/>
            <person name="Clarke L."/>
            <person name="Csuros M."/>
            <person name="Glasscock J."/>
            <person name="Harris R.A."/>
            <person name="Havlak P."/>
            <person name="Jackson A.R."/>
            <person name="Jiang H."/>
            <person name="Liu Y."/>
            <person name="Messina D.N."/>
            <person name="Shen Y."/>
            <person name="Song H.X.-Z."/>
            <person name="Wylie T."/>
            <person name="Zhang L."/>
            <person name="Birney E."/>
            <person name="Han K."/>
            <person name="Konkel M.K."/>
            <person name="Lee J."/>
            <person name="Smit A.F.A."/>
            <person name="Ullmer B."/>
            <person name="Wang H."/>
            <person name="Xing J."/>
            <person name="Burhans R."/>
            <person name="Cheng Z."/>
            <person name="Karro J.E."/>
            <person name="Ma J."/>
            <person name="Raney B."/>
            <person name="She X."/>
            <person name="Cox M.J."/>
            <person name="Demuth J.P."/>
            <person name="Dumas L.J."/>
            <person name="Han S.-G."/>
            <person name="Hopkins J."/>
            <person name="Karimpour-Fard A."/>
            <person name="Kim Y.H."/>
            <person name="Pollack J.R."/>
            <person name="Vinar T."/>
            <person name="Addo-Quaye C."/>
            <person name="Degenhardt J."/>
            <person name="Denby A."/>
            <person name="Hubisz M.J."/>
            <person name="Indap A."/>
            <person name="Kosiol C."/>
            <person name="Lahn B.T."/>
            <person name="Lawson H.A."/>
            <person name="Marklein A."/>
            <person name="Nielsen R."/>
            <person name="Vallender E.J."/>
            <person name="Clark A.G."/>
            <person name="Ferguson B."/>
            <person name="Hernandez R.D."/>
            <person name="Hirani K."/>
            <person name="Kehrer-Sawatzki H."/>
            <person name="Kolb J."/>
            <person name="Patil S."/>
            <person name="Pu L.-L."/>
            <person name="Ren Y."/>
            <person name="Smith D.G."/>
            <person name="Wheeler D.A."/>
            <person name="Schenck I."/>
            <person name="Ball E.V."/>
            <person name="Chen R."/>
            <person name="Cooper D.N."/>
            <person name="Giardine B."/>
            <person name="Hsu F."/>
            <person name="Kent W.J."/>
            <person name="Lesk A."/>
            <person name="Nelson D.L."/>
            <person name="O'brien W.E."/>
            <person name="Pruefer K."/>
            <person name="Stenson P.D."/>
            <person name="Wallace J.C."/>
            <person name="Ke H."/>
            <person name="Liu X.-M."/>
            <person name="Wang P."/>
            <person name="Xiang A.P."/>
            <person name="Yang F."/>
            <person name="Barber G.P."/>
            <person name="Haussler D."/>
            <person name="Karolchik D."/>
            <person name="Kern A.D."/>
            <person name="Kuhn R.M."/>
            <person name="Smith K.E."/>
            <person name="Zwieg A.S."/>
        </authorList>
    </citation>
    <scope>NUCLEOTIDE SEQUENCE [LARGE SCALE GENOMIC DNA]</scope>
    <source>
        <strain evidence="13">17573</strain>
    </source>
</reference>
<reference evidence="12" key="3">
    <citation type="submission" date="2025-08" db="UniProtKB">
        <authorList>
            <consortium name="Ensembl"/>
        </authorList>
    </citation>
    <scope>IDENTIFICATION</scope>
    <source>
        <strain evidence="12">17573</strain>
    </source>
</reference>
<dbReference type="GO" id="GO:0002384">
    <property type="term" value="P:hepatic immune response"/>
    <property type="evidence" value="ECO:0007669"/>
    <property type="project" value="Ensembl"/>
</dbReference>
<dbReference type="GO" id="GO:0005138">
    <property type="term" value="F:interleukin-6 receptor binding"/>
    <property type="evidence" value="ECO:0007669"/>
    <property type="project" value="Ensembl"/>
</dbReference>
<dbReference type="FunFam" id="1.20.1250.10:FF:000006">
    <property type="entry name" value="Interleukin-6"/>
    <property type="match status" value="1"/>
</dbReference>
<dbReference type="GeneTree" id="ENSGT00390000000878"/>
<dbReference type="GO" id="GO:0008083">
    <property type="term" value="F:growth factor activity"/>
    <property type="evidence" value="ECO:0007669"/>
    <property type="project" value="UniProtKB-KW"/>
</dbReference>
<keyword evidence="9" id="KW-1015">Disulfide bond</keyword>
<dbReference type="GO" id="GO:0046427">
    <property type="term" value="P:positive regulation of receptor signaling pathway via JAK-STAT"/>
    <property type="evidence" value="ECO:0007669"/>
    <property type="project" value="Ensembl"/>
</dbReference>
<dbReference type="GO" id="GO:0002639">
    <property type="term" value="P:positive regulation of immunoglobulin production"/>
    <property type="evidence" value="ECO:0007669"/>
    <property type="project" value="Ensembl"/>
</dbReference>
<dbReference type="GO" id="GO:0032755">
    <property type="term" value="P:positive regulation of interleukin-6 production"/>
    <property type="evidence" value="ECO:0007669"/>
    <property type="project" value="Ensembl"/>
</dbReference>
<dbReference type="GO" id="GO:0050796">
    <property type="term" value="P:regulation of insulin secretion"/>
    <property type="evidence" value="ECO:0007669"/>
    <property type="project" value="Ensembl"/>
</dbReference>
<dbReference type="GO" id="GO:0032757">
    <property type="term" value="P:positive regulation of interleukin-8 production"/>
    <property type="evidence" value="ECO:0007669"/>
    <property type="project" value="Ensembl"/>
</dbReference>
<comment type="function">
    <text evidence="10">Cytokine with a wide variety of biological functions in immunity, tissue regeneration, and metabolism. Binds to IL6R, then the complex associates to the signaling subunit IL6ST/gp130 to trigger the intracellular IL6-signaling pathway. The interaction with the membrane-bound IL6R and IL6ST stimulates 'classic signaling', whereas the binding of IL6 and soluble IL6R to IL6ST stimulates 'trans-signaling'. Alternatively, 'cluster signaling' occurs when membrane-bound IL6:IL6R complexes on transmitter cells activate IL6ST receptors on neighboring receiver cells.</text>
</comment>
<dbReference type="GO" id="GO:1904996">
    <property type="term" value="P:positive regulation of leukocyte adhesion to vascular endothelial cell"/>
    <property type="evidence" value="ECO:0007669"/>
    <property type="project" value="Ensembl"/>
</dbReference>
<evidence type="ECO:0000256" key="5">
    <source>
        <dbReference type="ARBA" id="ARBA00022514"/>
    </source>
</evidence>
<comment type="subcellular location">
    <subcellularLocation>
        <location evidence="1">Secreted</location>
    </subcellularLocation>
</comment>
<dbReference type="GO" id="GO:0048661">
    <property type="term" value="P:positive regulation of smooth muscle cell proliferation"/>
    <property type="evidence" value="ECO:0007669"/>
    <property type="project" value="Ensembl"/>
</dbReference>
<dbReference type="GO" id="GO:0070102">
    <property type="term" value="P:interleukin-6-mediated signaling pathway"/>
    <property type="evidence" value="ECO:0000318"/>
    <property type="project" value="GO_Central"/>
</dbReference>
<dbReference type="GO" id="GO:0045727">
    <property type="term" value="P:positive regulation of translation"/>
    <property type="evidence" value="ECO:0007669"/>
    <property type="project" value="Ensembl"/>
</dbReference>
<evidence type="ECO:0000256" key="6">
    <source>
        <dbReference type="ARBA" id="ARBA00022525"/>
    </source>
</evidence>
<reference evidence="12" key="2">
    <citation type="submission" date="2019-01" db="EMBL/GenBank/DDBJ databases">
        <authorList>
            <person name="Graves T."/>
            <person name="Eichler E.E."/>
            <person name="Wilson R.K."/>
        </authorList>
    </citation>
    <scope>NUCLEOTIDE SEQUENCE [LARGE SCALE GENOMIC DNA]</scope>
    <source>
        <strain evidence="12">17573</strain>
    </source>
</reference>
<dbReference type="OMA" id="QEEMCEK"/>
<sequence length="266" mass="29143">MNSVSTSKCRKSLALERPAAVEPCVREGCVAQGGLAGGQQQRQAPSCAVSSPRRSLPSGTGAFGPVAFSLGLLLVLPAAFPAPVLPGEDSKDVAAPHSQPLTSSERIDKHIRYILDGISALRKETCNRSNMCESSKEALAENNLNLPKMAEKDGCFQSGFNEDTCLVKIITGLLEFEVYLEYLQNRFESSEEQARAVQMSTKVLIQFLQKKAKNLDAITTPEPTTNASLLTKLQAQNQWLQDMTTHLILRSFKEFLQSSLRALRQM</sequence>
<dbReference type="GO" id="GO:0006954">
    <property type="term" value="P:inflammatory response"/>
    <property type="evidence" value="ECO:0000318"/>
    <property type="project" value="GO_Central"/>
</dbReference>
<dbReference type="ExpressionAtlas" id="A0A1D5QM02">
    <property type="expression patterns" value="baseline and differential"/>
</dbReference>
<dbReference type="GO" id="GO:0010718">
    <property type="term" value="P:positive regulation of epithelial to mesenchymal transition"/>
    <property type="evidence" value="ECO:0007669"/>
    <property type="project" value="Ensembl"/>
</dbReference>
<dbReference type="GO" id="GO:0010573">
    <property type="term" value="P:vascular endothelial growth factor production"/>
    <property type="evidence" value="ECO:0007669"/>
    <property type="project" value="Ensembl"/>
</dbReference>
<dbReference type="GO" id="GO:0071222">
    <property type="term" value="P:cellular response to lipopolysaccharide"/>
    <property type="evidence" value="ECO:0007669"/>
    <property type="project" value="Ensembl"/>
</dbReference>
<dbReference type="InterPro" id="IPR009079">
    <property type="entry name" value="4_helix_cytokine-like_core"/>
</dbReference>
<dbReference type="AlphaFoldDB" id="A0A1D5QM02"/>
<keyword evidence="5" id="KW-0202">Cytokine</keyword>
<dbReference type="InterPro" id="IPR030473">
    <property type="entry name" value="IL6/GCSF/MGF_CS"/>
</dbReference>
<dbReference type="GO" id="GO:0043410">
    <property type="term" value="P:positive regulation of MAPK cascade"/>
    <property type="evidence" value="ECO:0007669"/>
    <property type="project" value="Ensembl"/>
</dbReference>
<dbReference type="Ensembl" id="ENSMMUT00000079168.2">
    <property type="protein sequence ID" value="ENSMMUP00000049077.2"/>
    <property type="gene ID" value="ENSMMUG00000019983.3"/>
</dbReference>
<dbReference type="GO" id="GO:0001781">
    <property type="term" value="P:neutrophil apoptotic process"/>
    <property type="evidence" value="ECO:0007669"/>
    <property type="project" value="Ensembl"/>
</dbReference>
<dbReference type="GO" id="GO:0032733">
    <property type="term" value="P:positive regulation of interleukin-10 production"/>
    <property type="evidence" value="ECO:0007669"/>
    <property type="project" value="Ensembl"/>
</dbReference>
<dbReference type="GO" id="GO:0090594">
    <property type="term" value="P:inflammatory response to wounding"/>
    <property type="evidence" value="ECO:0007669"/>
    <property type="project" value="Ensembl"/>
</dbReference>
<evidence type="ECO:0000256" key="8">
    <source>
        <dbReference type="ARBA" id="ARBA00023030"/>
    </source>
</evidence>
<dbReference type="GO" id="GO:0060252">
    <property type="term" value="P:positive regulation of glial cell proliferation"/>
    <property type="evidence" value="ECO:0007669"/>
    <property type="project" value="Ensembl"/>
</dbReference>
<dbReference type="GO" id="GO:0031175">
    <property type="term" value="P:neuron projection development"/>
    <property type="evidence" value="ECO:0007669"/>
    <property type="project" value="Ensembl"/>
</dbReference>
<dbReference type="GO" id="GO:0002675">
    <property type="term" value="P:positive regulation of acute inflammatory response"/>
    <property type="evidence" value="ECO:0007669"/>
    <property type="project" value="Ensembl"/>
</dbReference>
<dbReference type="PANTHER" id="PTHR48494">
    <property type="entry name" value="INTERLEUKIN-6"/>
    <property type="match status" value="1"/>
</dbReference>
<dbReference type="Bgee" id="ENSMMUG00000019983">
    <property type="expression patterns" value="Expressed in adipose tissue and 14 other cell types or tissues"/>
</dbReference>
<comment type="subunit">
    <text evidence="11">Component of a hexamer of two molecules each of IL6, IL6R and IL6ST; first binds to IL6R to associate with the signaling subunit IL6ST. Interacts with IL6R (via the N-terminal ectodomain); this interaction may be affected by IL6R-binding with SORL1, hence decreasing IL6 cis signaling. Interacts with SORL1 (via the N-terminal ectodomain); this interaction leads to IL6 internalization and lysosomal degradation. May form a trimeric complex with the soluble SORL1 ectodomain and soluble IL6R receptor; this interaction might stabilize circulating IL6, hence promoting IL6 trans signaling.</text>
</comment>
<dbReference type="PANTHER" id="PTHR48494:SF1">
    <property type="entry name" value="INTERLEUKIN-6"/>
    <property type="match status" value="1"/>
</dbReference>
<dbReference type="GO" id="GO:0051384">
    <property type="term" value="P:response to glucocorticoid"/>
    <property type="evidence" value="ECO:0007669"/>
    <property type="project" value="Ensembl"/>
</dbReference>
<evidence type="ECO:0000256" key="4">
    <source>
        <dbReference type="ARBA" id="ARBA00022486"/>
    </source>
</evidence>
<dbReference type="GO" id="GO:0043066">
    <property type="term" value="P:negative regulation of apoptotic process"/>
    <property type="evidence" value="ECO:0007669"/>
    <property type="project" value="Ensembl"/>
</dbReference>
<dbReference type="GO" id="GO:0042102">
    <property type="term" value="P:positive regulation of T cell proliferation"/>
    <property type="evidence" value="ECO:0007669"/>
    <property type="project" value="Ensembl"/>
</dbReference>
<evidence type="ECO:0000313" key="12">
    <source>
        <dbReference type="Ensembl" id="ENSMMUP00000049077.2"/>
    </source>
</evidence>
<evidence type="ECO:0000313" key="14">
    <source>
        <dbReference type="VGNC" id="VGNC:73732"/>
    </source>
</evidence>
<keyword evidence="6" id="KW-0964">Secreted</keyword>
<dbReference type="Proteomes" id="UP000006718">
    <property type="component" value="Chromosome 3"/>
</dbReference>
<dbReference type="GO" id="GO:0005125">
    <property type="term" value="F:cytokine activity"/>
    <property type="evidence" value="ECO:0000318"/>
    <property type="project" value="GO_Central"/>
</dbReference>
<dbReference type="GO" id="GO:0032760">
    <property type="term" value="P:positive regulation of tumor necrosis factor production"/>
    <property type="evidence" value="ECO:0007669"/>
    <property type="project" value="Ensembl"/>
</dbReference>
<evidence type="ECO:0000256" key="1">
    <source>
        <dbReference type="ARBA" id="ARBA00004613"/>
    </source>
</evidence>
<dbReference type="PRINTS" id="PR00433">
    <property type="entry name" value="IL6GCSFMGF"/>
</dbReference>
<dbReference type="GO" id="GO:0010575">
    <property type="term" value="P:positive regulation of vascular endothelial growth factor production"/>
    <property type="evidence" value="ECO:0007669"/>
    <property type="project" value="Ensembl"/>
</dbReference>
<keyword evidence="7" id="KW-0732">Signal</keyword>
<dbReference type="GO" id="GO:0005896">
    <property type="term" value="C:interleukin-6 receptor complex"/>
    <property type="evidence" value="ECO:0007669"/>
    <property type="project" value="Ensembl"/>
</dbReference>
<dbReference type="GO" id="GO:0006953">
    <property type="term" value="P:acute-phase response"/>
    <property type="evidence" value="ECO:0007669"/>
    <property type="project" value="UniProtKB-KW"/>
</dbReference>
<dbReference type="SMART" id="SM00126">
    <property type="entry name" value="IL6"/>
    <property type="match status" value="1"/>
</dbReference>
<dbReference type="SUPFAM" id="SSF47266">
    <property type="entry name" value="4-helical cytokines"/>
    <property type="match status" value="1"/>
</dbReference>
<dbReference type="Pfam" id="PF00489">
    <property type="entry name" value="IL6"/>
    <property type="match status" value="1"/>
</dbReference>
<dbReference type="SMR" id="A0A1D5QM02"/>
<dbReference type="GO" id="GO:0050871">
    <property type="term" value="P:positive regulation of B cell activation"/>
    <property type="evidence" value="ECO:0007669"/>
    <property type="project" value="Ensembl"/>
</dbReference>
<evidence type="ECO:0000256" key="2">
    <source>
        <dbReference type="ARBA" id="ARBA00007432"/>
    </source>
</evidence>
<dbReference type="GO" id="GO:0032731">
    <property type="term" value="P:positive regulation of interleukin-1 beta production"/>
    <property type="evidence" value="ECO:0007669"/>
    <property type="project" value="Ensembl"/>
</dbReference>
<dbReference type="GO" id="GO:1902512">
    <property type="term" value="P:positive regulation of apoptotic DNA fragmentation"/>
    <property type="evidence" value="ECO:0007669"/>
    <property type="project" value="Ensembl"/>
</dbReference>
<evidence type="ECO:0000313" key="13">
    <source>
        <dbReference type="Proteomes" id="UP000006718"/>
    </source>
</evidence>
<dbReference type="GO" id="GO:1901731">
    <property type="term" value="P:positive regulation of platelet aggregation"/>
    <property type="evidence" value="ECO:0007669"/>
    <property type="project" value="Ensembl"/>
</dbReference>
<evidence type="ECO:0000256" key="7">
    <source>
        <dbReference type="ARBA" id="ARBA00022729"/>
    </source>
</evidence>
<dbReference type="GO" id="GO:0051607">
    <property type="term" value="P:defense response to virus"/>
    <property type="evidence" value="ECO:0007669"/>
    <property type="project" value="Ensembl"/>
</dbReference>
<organism evidence="12 13">
    <name type="scientific">Macaca mulatta</name>
    <name type="common">Rhesus macaque</name>
    <dbReference type="NCBI Taxonomy" id="9544"/>
    <lineage>
        <taxon>Eukaryota</taxon>
        <taxon>Metazoa</taxon>
        <taxon>Chordata</taxon>
        <taxon>Craniata</taxon>
        <taxon>Vertebrata</taxon>
        <taxon>Euteleostomi</taxon>
        <taxon>Mammalia</taxon>
        <taxon>Eutheria</taxon>
        <taxon>Euarchontoglires</taxon>
        <taxon>Primates</taxon>
        <taxon>Haplorrhini</taxon>
        <taxon>Catarrhini</taxon>
        <taxon>Cercopithecidae</taxon>
        <taxon>Cercopithecinae</taxon>
        <taxon>Macaca</taxon>
    </lineage>
</organism>
<dbReference type="GO" id="GO:0045944">
    <property type="term" value="P:positive regulation of transcription by RNA polymerase II"/>
    <property type="evidence" value="ECO:0007669"/>
    <property type="project" value="Ensembl"/>
</dbReference>
<dbReference type="GO" id="GO:0090091">
    <property type="term" value="P:positive regulation of extracellular matrix disassembly"/>
    <property type="evidence" value="ECO:0007669"/>
    <property type="project" value="Ensembl"/>
</dbReference>
<proteinExistence type="inferred from homology"/>
<dbReference type="GO" id="GO:0032722">
    <property type="term" value="P:positive regulation of chemokine production"/>
    <property type="evidence" value="ECO:0007669"/>
    <property type="project" value="Ensembl"/>
</dbReference>
<dbReference type="PROSITE" id="PS00254">
    <property type="entry name" value="INTERLEUKIN_6"/>
    <property type="match status" value="1"/>
</dbReference>
<dbReference type="GO" id="GO:0007259">
    <property type="term" value="P:cell surface receptor signaling pathway via JAK-STAT"/>
    <property type="evidence" value="ECO:0007669"/>
    <property type="project" value="Ensembl"/>
</dbReference>
<dbReference type="VGNC" id="VGNC:73732">
    <property type="gene designation" value="IL6"/>
</dbReference>
<dbReference type="GO" id="GO:2000635">
    <property type="term" value="P:negative regulation of primary miRNA processing"/>
    <property type="evidence" value="ECO:0007669"/>
    <property type="project" value="Ensembl"/>
</dbReference>
<comment type="similarity">
    <text evidence="2">Belongs to the IL-6 superfamily.</text>
</comment>
<keyword evidence="4" id="KW-0011">Acute phase</keyword>
<reference evidence="12" key="4">
    <citation type="submission" date="2025-09" db="UniProtKB">
        <authorList>
            <consortium name="Ensembl"/>
        </authorList>
    </citation>
    <scope>IDENTIFICATION</scope>
    <source>
        <strain evidence="12">17573</strain>
    </source>
</reference>
<dbReference type="PRINTS" id="PR00434">
    <property type="entry name" value="INTERLEUKIN6"/>
</dbReference>
<evidence type="ECO:0000256" key="11">
    <source>
        <dbReference type="ARBA" id="ARBA00023468"/>
    </source>
</evidence>
<dbReference type="GO" id="GO:0043065">
    <property type="term" value="P:positive regulation of apoptotic process"/>
    <property type="evidence" value="ECO:0007669"/>
    <property type="project" value="Ensembl"/>
</dbReference>
<dbReference type="InParanoid" id="A0A1D5QM02"/>
<name>A0A1D5QM02_MACMU</name>
<dbReference type="VEuPathDB" id="HostDB:ENSMMUG00000019983"/>
<evidence type="ECO:0000256" key="10">
    <source>
        <dbReference type="ARBA" id="ARBA00023441"/>
    </source>
</evidence>
<accession>A0A1D5QM02</accession>
<evidence type="ECO:0000256" key="3">
    <source>
        <dbReference type="ARBA" id="ARBA00019464"/>
    </source>
</evidence>
<evidence type="ECO:0000256" key="9">
    <source>
        <dbReference type="ARBA" id="ARBA00023157"/>
    </source>
</evidence>
<dbReference type="InterPro" id="IPR030474">
    <property type="entry name" value="IL-6/GCSF/MGF"/>
</dbReference>
<protein>
    <recommendedName>
        <fullName evidence="3">Interleukin-6</fullName>
    </recommendedName>
</protein>
<dbReference type="GO" id="GO:0005615">
    <property type="term" value="C:extracellular space"/>
    <property type="evidence" value="ECO:0000318"/>
    <property type="project" value="GO_Central"/>
</dbReference>